<evidence type="ECO:0000313" key="2">
    <source>
        <dbReference type="EMBL" id="GAA5194210.1"/>
    </source>
</evidence>
<gene>
    <name evidence="2" type="ORF">GCM10023346_21080</name>
</gene>
<keyword evidence="3" id="KW-1185">Reference proteome</keyword>
<sequence>MSQHQDQAPTLRISSSGKEFVDIELESSSPVTVRLQVDGGCNCQHDNRNRPGSYVDSDLGLR</sequence>
<feature type="region of interest" description="Disordered" evidence="1">
    <location>
        <begin position="39"/>
        <end position="62"/>
    </location>
</feature>
<protein>
    <submittedName>
        <fullName evidence="2">Uncharacterized protein</fullName>
    </submittedName>
</protein>
<accession>A0ABP9SFR9</accession>
<evidence type="ECO:0000313" key="3">
    <source>
        <dbReference type="Proteomes" id="UP001500200"/>
    </source>
</evidence>
<evidence type="ECO:0000256" key="1">
    <source>
        <dbReference type="SAM" id="MobiDB-lite"/>
    </source>
</evidence>
<dbReference type="EMBL" id="BAABKK010000012">
    <property type="protein sequence ID" value="GAA5194210.1"/>
    <property type="molecule type" value="Genomic_DNA"/>
</dbReference>
<name>A0ABP9SFR9_9MICC</name>
<organism evidence="2 3">
    <name type="scientific">Arthrobacter gyeryongensis</name>
    <dbReference type="NCBI Taxonomy" id="1650592"/>
    <lineage>
        <taxon>Bacteria</taxon>
        <taxon>Bacillati</taxon>
        <taxon>Actinomycetota</taxon>
        <taxon>Actinomycetes</taxon>
        <taxon>Micrococcales</taxon>
        <taxon>Micrococcaceae</taxon>
        <taxon>Arthrobacter</taxon>
    </lineage>
</organism>
<dbReference type="Proteomes" id="UP001500200">
    <property type="component" value="Unassembled WGS sequence"/>
</dbReference>
<reference evidence="3" key="1">
    <citation type="journal article" date="2019" name="Int. J. Syst. Evol. Microbiol.">
        <title>The Global Catalogue of Microorganisms (GCM) 10K type strain sequencing project: providing services to taxonomists for standard genome sequencing and annotation.</title>
        <authorList>
            <consortium name="The Broad Institute Genomics Platform"/>
            <consortium name="The Broad Institute Genome Sequencing Center for Infectious Disease"/>
            <person name="Wu L."/>
            <person name="Ma J."/>
        </authorList>
    </citation>
    <scope>NUCLEOTIDE SEQUENCE [LARGE SCALE GENOMIC DNA]</scope>
    <source>
        <strain evidence="3">JCM 18514</strain>
    </source>
</reference>
<proteinExistence type="predicted"/>
<comment type="caution">
    <text evidence="2">The sequence shown here is derived from an EMBL/GenBank/DDBJ whole genome shotgun (WGS) entry which is preliminary data.</text>
</comment>